<dbReference type="GO" id="GO:0003824">
    <property type="term" value="F:catalytic activity"/>
    <property type="evidence" value="ECO:0007669"/>
    <property type="project" value="UniProtKB-ARBA"/>
</dbReference>
<dbReference type="InterPro" id="IPR052163">
    <property type="entry name" value="DGC-Regulatory_Protein"/>
</dbReference>
<dbReference type="Gene3D" id="3.30.70.270">
    <property type="match status" value="1"/>
</dbReference>
<dbReference type="SUPFAM" id="SSF55073">
    <property type="entry name" value="Nucleotide cyclase"/>
    <property type="match status" value="1"/>
</dbReference>
<feature type="domain" description="GGDEF" evidence="1">
    <location>
        <begin position="236"/>
        <end position="369"/>
    </location>
</feature>
<organism evidence="2 3">
    <name type="scientific">Ralstonia insidiosa</name>
    <dbReference type="NCBI Taxonomy" id="190721"/>
    <lineage>
        <taxon>Bacteria</taxon>
        <taxon>Pseudomonadati</taxon>
        <taxon>Pseudomonadota</taxon>
        <taxon>Betaproteobacteria</taxon>
        <taxon>Burkholderiales</taxon>
        <taxon>Burkholderiaceae</taxon>
        <taxon>Ralstonia</taxon>
    </lineage>
</organism>
<reference evidence="3" key="1">
    <citation type="submission" date="2016-06" db="EMBL/GenBank/DDBJ databases">
        <authorList>
            <person name="Xu Y."/>
            <person name="Nagy A."/>
            <person name="Yan X."/>
            <person name="Kim S.W."/>
            <person name="Haley B."/>
            <person name="Liu N.T."/>
            <person name="Nou X."/>
        </authorList>
    </citation>
    <scope>NUCLEOTIDE SEQUENCE [LARGE SCALE GENOMIC DNA]</scope>
    <source>
        <strain evidence="3">ATCC 49129</strain>
    </source>
</reference>
<dbReference type="Gene3D" id="3.30.450.40">
    <property type="match status" value="1"/>
</dbReference>
<sequence>MRQPQFDLRSSVDHARICGSNVPLRRFMSTLDHPSLQDPATLIEIVRAQSEIAKLGTDLGSIMALVTERAQHLTCATGAVLELAEGEDMVYRATSGLTDSLLGLRLARKGSLSGLCVQTGDILRCEDSEIDPRVDREACRRVGLRSMVVTPLKHLDTTVGVLKLVAPEVDAFTERDVGVLELMSELIAAAMFHAANAERDQLYLRATHDALTALPNRALFYDRLRQSIHLAQRAQGALGVLNVDMDNLKTINDRYGHRAGDAAIRETAQRMSRSARRSDTVARVGGDEFAVILPGIDARGDAHTQCERLIEEVQQPYAFEGQSLDLRVSVGVAFMPEDGTEITTLLDQADRAMYATKRLRKQTQTATTAH</sequence>
<dbReference type="InterPro" id="IPR043128">
    <property type="entry name" value="Rev_trsase/Diguanyl_cyclase"/>
</dbReference>
<dbReference type="SUPFAM" id="SSF55781">
    <property type="entry name" value="GAF domain-like"/>
    <property type="match status" value="1"/>
</dbReference>
<proteinExistence type="predicted"/>
<evidence type="ECO:0000313" key="3">
    <source>
        <dbReference type="Proteomes" id="UP000078572"/>
    </source>
</evidence>
<dbReference type="AlphaFoldDB" id="A0A191ZZF1"/>
<accession>A0A191ZZF1</accession>
<dbReference type="InterPro" id="IPR029016">
    <property type="entry name" value="GAF-like_dom_sf"/>
</dbReference>
<dbReference type="InterPro" id="IPR003018">
    <property type="entry name" value="GAF"/>
</dbReference>
<name>A0A191ZZF1_9RALS</name>
<dbReference type="SMART" id="SM00065">
    <property type="entry name" value="GAF"/>
    <property type="match status" value="1"/>
</dbReference>
<dbReference type="Pfam" id="PF00990">
    <property type="entry name" value="GGDEF"/>
    <property type="match status" value="1"/>
</dbReference>
<dbReference type="Pfam" id="PF13185">
    <property type="entry name" value="GAF_2"/>
    <property type="match status" value="1"/>
</dbReference>
<dbReference type="InterPro" id="IPR000160">
    <property type="entry name" value="GGDEF_dom"/>
</dbReference>
<dbReference type="PANTHER" id="PTHR46663:SF2">
    <property type="entry name" value="GGDEF DOMAIN-CONTAINING PROTEIN"/>
    <property type="match status" value="1"/>
</dbReference>
<keyword evidence="3" id="KW-1185">Reference proteome</keyword>
<dbReference type="NCBIfam" id="TIGR00254">
    <property type="entry name" value="GGDEF"/>
    <property type="match status" value="1"/>
</dbReference>
<dbReference type="FunFam" id="3.30.70.270:FF:000001">
    <property type="entry name" value="Diguanylate cyclase domain protein"/>
    <property type="match status" value="1"/>
</dbReference>
<evidence type="ECO:0000313" key="2">
    <source>
        <dbReference type="EMBL" id="ANJ73570.1"/>
    </source>
</evidence>
<dbReference type="SMART" id="SM00267">
    <property type="entry name" value="GGDEF"/>
    <property type="match status" value="1"/>
</dbReference>
<dbReference type="PROSITE" id="PS50887">
    <property type="entry name" value="GGDEF"/>
    <property type="match status" value="1"/>
</dbReference>
<dbReference type="EMBL" id="CP016022">
    <property type="protein sequence ID" value="ANJ73570.1"/>
    <property type="molecule type" value="Genomic_DNA"/>
</dbReference>
<dbReference type="CDD" id="cd01949">
    <property type="entry name" value="GGDEF"/>
    <property type="match status" value="1"/>
</dbReference>
<evidence type="ECO:0000259" key="1">
    <source>
        <dbReference type="PROSITE" id="PS50887"/>
    </source>
</evidence>
<gene>
    <name evidence="2" type="ORF">A9Y76_14320</name>
</gene>
<dbReference type="STRING" id="190721.ACS15_2985"/>
<dbReference type="Proteomes" id="UP000078572">
    <property type="component" value="Chromosome 1"/>
</dbReference>
<dbReference type="InterPro" id="IPR029787">
    <property type="entry name" value="Nucleotide_cyclase"/>
</dbReference>
<protein>
    <submittedName>
        <fullName evidence="2">Diguanylate cyclase</fullName>
    </submittedName>
</protein>
<dbReference type="PANTHER" id="PTHR46663">
    <property type="entry name" value="DIGUANYLATE CYCLASE DGCT-RELATED"/>
    <property type="match status" value="1"/>
</dbReference>